<gene>
    <name evidence="8" type="ORF">J2Z44_000451</name>
</gene>
<dbReference type="InterPro" id="IPR036458">
    <property type="entry name" value="Na:dicarbo_symporter_sf"/>
</dbReference>
<feature type="transmembrane region" description="Helical" evidence="7">
    <location>
        <begin position="28"/>
        <end position="46"/>
    </location>
</feature>
<organism evidence="8 9">
    <name type="scientific">Clostridium punense</name>
    <dbReference type="NCBI Taxonomy" id="1054297"/>
    <lineage>
        <taxon>Bacteria</taxon>
        <taxon>Bacillati</taxon>
        <taxon>Bacillota</taxon>
        <taxon>Clostridia</taxon>
        <taxon>Eubacteriales</taxon>
        <taxon>Clostridiaceae</taxon>
        <taxon>Clostridium</taxon>
    </lineage>
</organism>
<evidence type="ECO:0000313" key="8">
    <source>
        <dbReference type="EMBL" id="MBP2020667.1"/>
    </source>
</evidence>
<dbReference type="PANTHER" id="PTHR42865">
    <property type="entry name" value="PROTON/GLUTAMATE-ASPARTATE SYMPORTER"/>
    <property type="match status" value="1"/>
</dbReference>
<reference evidence="8 9" key="1">
    <citation type="submission" date="2021-03" db="EMBL/GenBank/DDBJ databases">
        <title>Genomic Encyclopedia of Type Strains, Phase IV (KMG-IV): sequencing the most valuable type-strain genomes for metagenomic binning, comparative biology and taxonomic classification.</title>
        <authorList>
            <person name="Goeker M."/>
        </authorList>
    </citation>
    <scope>NUCLEOTIDE SEQUENCE [LARGE SCALE GENOMIC DNA]</scope>
    <source>
        <strain evidence="8 9">DSM 28650</strain>
    </source>
</reference>
<dbReference type="Gene3D" id="1.10.3860.10">
    <property type="entry name" value="Sodium:dicarboxylate symporter"/>
    <property type="match status" value="1"/>
</dbReference>
<feature type="transmembrane region" description="Helical" evidence="7">
    <location>
        <begin position="92"/>
        <end position="114"/>
    </location>
</feature>
<feature type="transmembrane region" description="Helical" evidence="7">
    <location>
        <begin position="374"/>
        <end position="396"/>
    </location>
</feature>
<feature type="transmembrane region" description="Helical" evidence="7">
    <location>
        <begin position="58"/>
        <end position="80"/>
    </location>
</feature>
<keyword evidence="6 7" id="KW-0472">Membrane</keyword>
<feature type="transmembrane region" description="Helical" evidence="7">
    <location>
        <begin position="199"/>
        <end position="219"/>
    </location>
</feature>
<evidence type="ECO:0000256" key="3">
    <source>
        <dbReference type="ARBA" id="ARBA00022475"/>
    </source>
</evidence>
<dbReference type="InterPro" id="IPR001991">
    <property type="entry name" value="Na-dicarboxylate_symporter"/>
</dbReference>
<dbReference type="RefSeq" id="WP_021283915.1">
    <property type="nucleotide sequence ID" value="NZ_JAGGLL010000003.1"/>
</dbReference>
<evidence type="ECO:0000256" key="2">
    <source>
        <dbReference type="ARBA" id="ARBA00022448"/>
    </source>
</evidence>
<comment type="caution">
    <text evidence="8">The sequence shown here is derived from an EMBL/GenBank/DDBJ whole genome shotgun (WGS) entry which is preliminary data.</text>
</comment>
<evidence type="ECO:0000256" key="6">
    <source>
        <dbReference type="ARBA" id="ARBA00023136"/>
    </source>
</evidence>
<evidence type="ECO:0000313" key="9">
    <source>
        <dbReference type="Proteomes" id="UP001519308"/>
    </source>
</evidence>
<feature type="transmembrane region" description="Helical" evidence="7">
    <location>
        <begin position="313"/>
        <end position="335"/>
    </location>
</feature>
<dbReference type="SUPFAM" id="SSF118215">
    <property type="entry name" value="Proton glutamate symport protein"/>
    <property type="match status" value="1"/>
</dbReference>
<protein>
    <submittedName>
        <fullName evidence="8">Na+/H+-dicarboxylate symporter</fullName>
    </submittedName>
</protein>
<feature type="transmembrane region" description="Helical" evidence="7">
    <location>
        <begin position="6"/>
        <end position="21"/>
    </location>
</feature>
<feature type="transmembrane region" description="Helical" evidence="7">
    <location>
        <begin position="347"/>
        <end position="368"/>
    </location>
</feature>
<dbReference type="PANTHER" id="PTHR42865:SF7">
    <property type="entry name" value="PROTON_GLUTAMATE-ASPARTATE SYMPORTER"/>
    <property type="match status" value="1"/>
</dbReference>
<keyword evidence="5 7" id="KW-1133">Transmembrane helix</keyword>
<comment type="subcellular location">
    <subcellularLocation>
        <location evidence="1">Cell membrane</location>
        <topology evidence="1">Multi-pass membrane protein</topology>
    </subcellularLocation>
</comment>
<sequence>MNLQYVTLLISVLVVGILFFMKTKKISLGVRVFTAMFFGVSVGALLKSNALIIEPVGTIYVNLIKMLVIPLVMSSLISSITTLDNTSKLKSISLKSIGFLITTTVLATAIGLLVGKVMDLGSGIEFVKDAAFKAKEIPKFSAVLIDMIPANPINDMANAKMIPVIIFSMFIAVAINVEGSKKPEKVKPVKDLISSFSKIMFTLTRTIIELTPYGVYGLMVPVAAKYGVTSLLPLAKFIIAMYLSCLIHIALVHGSLIAVIAKVNPIKFFKKISEALIIAFTTRSSYGTLPITIRVLTENVKISDRIASFTASLGASIGMNGGGGVYPTLVAIFVARIFNIELTLTHYVLLFVTAAISSIGIAGVPGAATISATVVLSSLGLPVEGLAMILGIDVVVDMIRTMTNVTGAAVASILVASTENELDVDGFNDKNNTKKQELHAA</sequence>
<keyword evidence="9" id="KW-1185">Reference proteome</keyword>
<keyword evidence="3" id="KW-1003">Cell membrane</keyword>
<feature type="transmembrane region" description="Helical" evidence="7">
    <location>
        <begin position="239"/>
        <end position="263"/>
    </location>
</feature>
<name>A0ABS4JYR2_9CLOT</name>
<accession>A0ABS4JYR2</accession>
<keyword evidence="4 7" id="KW-0812">Transmembrane</keyword>
<evidence type="ECO:0000256" key="1">
    <source>
        <dbReference type="ARBA" id="ARBA00004651"/>
    </source>
</evidence>
<dbReference type="EMBL" id="JAGGLL010000003">
    <property type="protein sequence ID" value="MBP2020667.1"/>
    <property type="molecule type" value="Genomic_DNA"/>
</dbReference>
<evidence type="ECO:0000256" key="7">
    <source>
        <dbReference type="SAM" id="Phobius"/>
    </source>
</evidence>
<dbReference type="Proteomes" id="UP001519308">
    <property type="component" value="Unassembled WGS sequence"/>
</dbReference>
<dbReference type="PRINTS" id="PR00173">
    <property type="entry name" value="EDTRNSPORT"/>
</dbReference>
<evidence type="ECO:0000256" key="4">
    <source>
        <dbReference type="ARBA" id="ARBA00022692"/>
    </source>
</evidence>
<evidence type="ECO:0000256" key="5">
    <source>
        <dbReference type="ARBA" id="ARBA00022989"/>
    </source>
</evidence>
<keyword evidence="2" id="KW-0813">Transport</keyword>
<feature type="transmembrane region" description="Helical" evidence="7">
    <location>
        <begin position="161"/>
        <end position="178"/>
    </location>
</feature>
<dbReference type="Pfam" id="PF00375">
    <property type="entry name" value="SDF"/>
    <property type="match status" value="1"/>
</dbReference>
<feature type="transmembrane region" description="Helical" evidence="7">
    <location>
        <begin position="275"/>
        <end position="293"/>
    </location>
</feature>
<proteinExistence type="predicted"/>